<dbReference type="CDD" id="cd00293">
    <property type="entry name" value="USP-like"/>
    <property type="match status" value="1"/>
</dbReference>
<accession>A0A0P1E4A6</accession>
<dbReference type="SUPFAM" id="SSF52402">
    <property type="entry name" value="Adenine nucleotide alpha hydrolases-like"/>
    <property type="match status" value="1"/>
</dbReference>
<evidence type="ECO:0000259" key="2">
    <source>
        <dbReference type="Pfam" id="PF00582"/>
    </source>
</evidence>
<protein>
    <submittedName>
        <fullName evidence="3">Universal stress protein G</fullName>
    </submittedName>
</protein>
<feature type="domain" description="UspA" evidence="2">
    <location>
        <begin position="1"/>
        <end position="137"/>
    </location>
</feature>
<dbReference type="RefSeq" id="WP_058273315.1">
    <property type="nucleotide sequence ID" value="NZ_CANLZK010000009.1"/>
</dbReference>
<dbReference type="InterPro" id="IPR014729">
    <property type="entry name" value="Rossmann-like_a/b/a_fold"/>
</dbReference>
<dbReference type="Pfam" id="PF00582">
    <property type="entry name" value="Usp"/>
    <property type="match status" value="1"/>
</dbReference>
<name>A0A0P1E4A6_9RHOB</name>
<dbReference type="PANTHER" id="PTHR46268:SF6">
    <property type="entry name" value="UNIVERSAL STRESS PROTEIN UP12"/>
    <property type="match status" value="1"/>
</dbReference>
<dbReference type="PANTHER" id="PTHR46268">
    <property type="entry name" value="STRESS RESPONSE PROTEIN NHAX"/>
    <property type="match status" value="1"/>
</dbReference>
<dbReference type="Gene3D" id="3.40.50.620">
    <property type="entry name" value="HUPs"/>
    <property type="match status" value="1"/>
</dbReference>
<reference evidence="4" key="1">
    <citation type="submission" date="2015-09" db="EMBL/GenBank/DDBJ databases">
        <authorList>
            <person name="Rodrigo-Torres L."/>
            <person name="Arahal D.R."/>
        </authorList>
    </citation>
    <scope>NUCLEOTIDE SEQUENCE [LARGE SCALE GENOMIC DNA]</scope>
    <source>
        <strain evidence="4">CECT 4293</strain>
    </source>
</reference>
<evidence type="ECO:0000256" key="1">
    <source>
        <dbReference type="ARBA" id="ARBA00008791"/>
    </source>
</evidence>
<keyword evidence="4" id="KW-1185">Reference proteome</keyword>
<organism evidence="3 4">
    <name type="scientific">Ruegeria atlantica</name>
    <dbReference type="NCBI Taxonomy" id="81569"/>
    <lineage>
        <taxon>Bacteria</taxon>
        <taxon>Pseudomonadati</taxon>
        <taxon>Pseudomonadota</taxon>
        <taxon>Alphaproteobacteria</taxon>
        <taxon>Rhodobacterales</taxon>
        <taxon>Roseobacteraceae</taxon>
        <taxon>Ruegeria</taxon>
    </lineage>
</organism>
<dbReference type="AlphaFoldDB" id="A0A0P1E4A6"/>
<dbReference type="EMBL" id="CYPS01000036">
    <property type="protein sequence ID" value="CUH43281.1"/>
    <property type="molecule type" value="Genomic_DNA"/>
</dbReference>
<proteinExistence type="inferred from homology"/>
<dbReference type="InterPro" id="IPR006016">
    <property type="entry name" value="UspA"/>
</dbReference>
<gene>
    <name evidence="3" type="primary">uspG_1</name>
    <name evidence="3" type="ORF">RUM4293_02174</name>
</gene>
<evidence type="ECO:0000313" key="3">
    <source>
        <dbReference type="EMBL" id="CUH43281.1"/>
    </source>
</evidence>
<dbReference type="Proteomes" id="UP000050786">
    <property type="component" value="Unassembled WGS sequence"/>
</dbReference>
<comment type="similarity">
    <text evidence="1">Belongs to the universal stress protein A family.</text>
</comment>
<evidence type="ECO:0000313" key="4">
    <source>
        <dbReference type="Proteomes" id="UP000050786"/>
    </source>
</evidence>
<sequence>MFSHIMIPVDIHLPPEIRKALDVAAQMARWQNARITIVSVTGTQPGDVTHSDAEISTELQAIVDQLTEQSGSEVSARNIHSVDVAAEVDGDLTRAAEEIGADLIVVGTHAPRITDHIFSSHAGYLAKHAKVSVFVVR</sequence>